<sequence length="38" mass="4453">MRNVSVALPISMETRACSYYYNNNQKHESADQKLRGNY</sequence>
<reference evidence="1" key="2">
    <citation type="journal article" date="2015" name="Fish Shellfish Immunol.">
        <title>Early steps in the European eel (Anguilla anguilla)-Vibrio vulnificus interaction in the gills: Role of the RtxA13 toxin.</title>
        <authorList>
            <person name="Callol A."/>
            <person name="Pajuelo D."/>
            <person name="Ebbesson L."/>
            <person name="Teles M."/>
            <person name="MacKenzie S."/>
            <person name="Amaro C."/>
        </authorList>
    </citation>
    <scope>NUCLEOTIDE SEQUENCE</scope>
</reference>
<reference evidence="1" key="1">
    <citation type="submission" date="2014-11" db="EMBL/GenBank/DDBJ databases">
        <authorList>
            <person name="Amaro Gonzalez C."/>
        </authorList>
    </citation>
    <scope>NUCLEOTIDE SEQUENCE</scope>
</reference>
<dbReference type="EMBL" id="GBXM01090511">
    <property type="protein sequence ID" value="JAH18066.1"/>
    <property type="molecule type" value="Transcribed_RNA"/>
</dbReference>
<evidence type="ECO:0000313" key="1">
    <source>
        <dbReference type="EMBL" id="JAH18066.1"/>
    </source>
</evidence>
<organism evidence="1">
    <name type="scientific">Anguilla anguilla</name>
    <name type="common">European freshwater eel</name>
    <name type="synonym">Muraena anguilla</name>
    <dbReference type="NCBI Taxonomy" id="7936"/>
    <lineage>
        <taxon>Eukaryota</taxon>
        <taxon>Metazoa</taxon>
        <taxon>Chordata</taxon>
        <taxon>Craniata</taxon>
        <taxon>Vertebrata</taxon>
        <taxon>Euteleostomi</taxon>
        <taxon>Actinopterygii</taxon>
        <taxon>Neopterygii</taxon>
        <taxon>Teleostei</taxon>
        <taxon>Anguilliformes</taxon>
        <taxon>Anguillidae</taxon>
        <taxon>Anguilla</taxon>
    </lineage>
</organism>
<proteinExistence type="predicted"/>
<dbReference type="AlphaFoldDB" id="A0A0E9QMC7"/>
<name>A0A0E9QMC7_ANGAN</name>
<accession>A0A0E9QMC7</accession>
<protein>
    <submittedName>
        <fullName evidence="1">Uncharacterized protein</fullName>
    </submittedName>
</protein>